<comment type="caution">
    <text evidence="1">The sequence shown here is derived from an EMBL/GenBank/DDBJ whole genome shotgun (WGS) entry which is preliminary data.</text>
</comment>
<dbReference type="AlphaFoldDB" id="A0A9Q1J5I1"/>
<organism evidence="1 2">
    <name type="scientific">Synaphobranchus kaupii</name>
    <name type="common">Kaup's arrowtooth eel</name>
    <dbReference type="NCBI Taxonomy" id="118154"/>
    <lineage>
        <taxon>Eukaryota</taxon>
        <taxon>Metazoa</taxon>
        <taxon>Chordata</taxon>
        <taxon>Craniata</taxon>
        <taxon>Vertebrata</taxon>
        <taxon>Euteleostomi</taxon>
        <taxon>Actinopterygii</taxon>
        <taxon>Neopterygii</taxon>
        <taxon>Teleostei</taxon>
        <taxon>Anguilliformes</taxon>
        <taxon>Synaphobranchidae</taxon>
        <taxon>Synaphobranchus</taxon>
    </lineage>
</organism>
<reference evidence="1" key="1">
    <citation type="journal article" date="2023" name="Science">
        <title>Genome structures resolve the early diversification of teleost fishes.</title>
        <authorList>
            <person name="Parey E."/>
            <person name="Louis A."/>
            <person name="Montfort J."/>
            <person name="Bouchez O."/>
            <person name="Roques C."/>
            <person name="Iampietro C."/>
            <person name="Lluch J."/>
            <person name="Castinel A."/>
            <person name="Donnadieu C."/>
            <person name="Desvignes T."/>
            <person name="Floi Bucao C."/>
            <person name="Jouanno E."/>
            <person name="Wen M."/>
            <person name="Mejri S."/>
            <person name="Dirks R."/>
            <person name="Jansen H."/>
            <person name="Henkel C."/>
            <person name="Chen W.J."/>
            <person name="Zahm M."/>
            <person name="Cabau C."/>
            <person name="Klopp C."/>
            <person name="Thompson A.W."/>
            <person name="Robinson-Rechavi M."/>
            <person name="Braasch I."/>
            <person name="Lecointre G."/>
            <person name="Bobe J."/>
            <person name="Postlethwait J.H."/>
            <person name="Berthelot C."/>
            <person name="Roest Crollius H."/>
            <person name="Guiguen Y."/>
        </authorList>
    </citation>
    <scope>NUCLEOTIDE SEQUENCE</scope>
    <source>
        <strain evidence="1">WJC10195</strain>
    </source>
</reference>
<evidence type="ECO:0000313" key="1">
    <source>
        <dbReference type="EMBL" id="KAJ8369182.1"/>
    </source>
</evidence>
<protein>
    <submittedName>
        <fullName evidence="1">Uncharacterized protein</fullName>
    </submittedName>
</protein>
<evidence type="ECO:0000313" key="2">
    <source>
        <dbReference type="Proteomes" id="UP001152622"/>
    </source>
</evidence>
<sequence>MDKSPATPALSQLLTTLSIPSDMLCNEMMPTSALSDSIPALAHLRWITSLEEREVETPSAQAMVSHARRTWRRARSVLLKHFSGMKAQANRRRHPAPKYTVGQKVALFAGH</sequence>
<name>A0A9Q1J5I1_SYNKA</name>
<dbReference type="Proteomes" id="UP001152622">
    <property type="component" value="Chromosome 3"/>
</dbReference>
<proteinExistence type="predicted"/>
<accession>A0A9Q1J5I1</accession>
<dbReference type="EMBL" id="JAINUF010000003">
    <property type="protein sequence ID" value="KAJ8369182.1"/>
    <property type="molecule type" value="Genomic_DNA"/>
</dbReference>
<keyword evidence="2" id="KW-1185">Reference proteome</keyword>
<gene>
    <name evidence="1" type="ORF">SKAU_G00092100</name>
</gene>